<gene>
    <name evidence="4" type="ORF">ACFQBQ_01905</name>
</gene>
<feature type="region of interest" description="Disordered" evidence="1">
    <location>
        <begin position="271"/>
        <end position="330"/>
    </location>
</feature>
<evidence type="ECO:0000313" key="4">
    <source>
        <dbReference type="EMBL" id="MFC6644365.1"/>
    </source>
</evidence>
<protein>
    <submittedName>
        <fullName evidence="4">Carboxypeptidase-like regulatory domain-containing protein</fullName>
    </submittedName>
</protein>
<keyword evidence="2" id="KW-0812">Transmembrane</keyword>
<proteinExistence type="predicted"/>
<feature type="compositionally biased region" description="Low complexity" evidence="1">
    <location>
        <begin position="287"/>
        <end position="296"/>
    </location>
</feature>
<dbReference type="RefSeq" id="WP_263372300.1">
    <property type="nucleotide sequence ID" value="NZ_JAGSYD010000004.1"/>
</dbReference>
<keyword evidence="2" id="KW-0472">Membrane</keyword>
<evidence type="ECO:0000256" key="2">
    <source>
        <dbReference type="SAM" id="Phobius"/>
    </source>
</evidence>
<accession>A0ABW1Z484</accession>
<sequence>MLQLRFRPLVLALCSLSLPALAATPITGTVTNKTTGKPAAGDDVVLIRLAQGMQESTRTKTDSKGHYTLEVPDEGLHLIRVMHDKANYFRPAPPGTQSVDLEVYNAAEHVKGVSTEAEVMRIQTDPSGTSLKVVENFFVKNESEPALTQFSNQPFDFYLPEGAVVEGSAALAPGGMPVQAAPVPLADKGHFTFIFPIRPGETRFQVTYHLPYSGKIDLVPKLPWKVGTIALMMPKAMKFTPVPGSPFSSVDDEVNAQTFVARNVAPGSPLSFTLTGTGQLPRDSQNPDQGSGQQGPAAGGAAAGGSDAPVAATENTKPGKGIDNPLDPDGNRTPLDKYKYWILAGLLLAFAVAAGILLRKPATPSLAGGTPPPVPPTNYPPVTPVAHGDHTLNALKEELFSLETERLEGKLSEAEYASQKLALETVLKRALARRDSGKLGA</sequence>
<name>A0ABW1Z484_9BACT</name>
<dbReference type="SUPFAM" id="SSF49478">
    <property type="entry name" value="Cna protein B-type domain"/>
    <property type="match status" value="1"/>
</dbReference>
<keyword evidence="5" id="KW-1185">Reference proteome</keyword>
<dbReference type="Gene3D" id="2.60.40.1120">
    <property type="entry name" value="Carboxypeptidase-like, regulatory domain"/>
    <property type="match status" value="1"/>
</dbReference>
<keyword evidence="3" id="KW-0732">Signal</keyword>
<reference evidence="5" key="1">
    <citation type="journal article" date="2019" name="Int. J. Syst. Evol. Microbiol.">
        <title>The Global Catalogue of Microorganisms (GCM) 10K type strain sequencing project: providing services to taxonomists for standard genome sequencing and annotation.</title>
        <authorList>
            <consortium name="The Broad Institute Genomics Platform"/>
            <consortium name="The Broad Institute Genome Sequencing Center for Infectious Disease"/>
            <person name="Wu L."/>
            <person name="Ma J."/>
        </authorList>
    </citation>
    <scope>NUCLEOTIDE SEQUENCE [LARGE SCALE GENOMIC DNA]</scope>
    <source>
        <strain evidence="5">CGMCC 1.16026</strain>
    </source>
</reference>
<evidence type="ECO:0000256" key="1">
    <source>
        <dbReference type="SAM" id="MobiDB-lite"/>
    </source>
</evidence>
<dbReference type="EMBL" id="JBHSWI010000001">
    <property type="protein sequence ID" value="MFC6644365.1"/>
    <property type="molecule type" value="Genomic_DNA"/>
</dbReference>
<comment type="caution">
    <text evidence="4">The sequence shown here is derived from an EMBL/GenBank/DDBJ whole genome shotgun (WGS) entry which is preliminary data.</text>
</comment>
<feature type="transmembrane region" description="Helical" evidence="2">
    <location>
        <begin position="340"/>
        <end position="358"/>
    </location>
</feature>
<organism evidence="4 5">
    <name type="scientific">Granulicella cerasi</name>
    <dbReference type="NCBI Taxonomy" id="741063"/>
    <lineage>
        <taxon>Bacteria</taxon>
        <taxon>Pseudomonadati</taxon>
        <taxon>Acidobacteriota</taxon>
        <taxon>Terriglobia</taxon>
        <taxon>Terriglobales</taxon>
        <taxon>Acidobacteriaceae</taxon>
        <taxon>Granulicella</taxon>
    </lineage>
</organism>
<dbReference type="Proteomes" id="UP001596391">
    <property type="component" value="Unassembled WGS sequence"/>
</dbReference>
<keyword evidence="2" id="KW-1133">Transmembrane helix</keyword>
<feature type="signal peptide" evidence="3">
    <location>
        <begin position="1"/>
        <end position="22"/>
    </location>
</feature>
<feature type="chain" id="PRO_5045575065" evidence="3">
    <location>
        <begin position="23"/>
        <end position="441"/>
    </location>
</feature>
<feature type="compositionally biased region" description="Polar residues" evidence="1">
    <location>
        <begin position="271"/>
        <end position="286"/>
    </location>
</feature>
<evidence type="ECO:0000313" key="5">
    <source>
        <dbReference type="Proteomes" id="UP001596391"/>
    </source>
</evidence>
<evidence type="ECO:0000256" key="3">
    <source>
        <dbReference type="SAM" id="SignalP"/>
    </source>
</evidence>